<evidence type="ECO:0000313" key="1">
    <source>
        <dbReference type="EMBL" id="XDK31203.1"/>
    </source>
</evidence>
<dbReference type="RefSeq" id="WP_368651931.1">
    <property type="nucleotide sequence ID" value="NZ_CP162599.1"/>
</dbReference>
<dbReference type="Gene3D" id="1.20.120.440">
    <property type="entry name" value="YppE-like"/>
    <property type="match status" value="1"/>
</dbReference>
<reference evidence="1" key="1">
    <citation type="submission" date="2024-07" db="EMBL/GenBank/DDBJ databases">
        <title>Halotolerant mesophilic bacterium Ornithinibacillus sp. 4-3, sp. nov., isolated from soil.</title>
        <authorList>
            <person name="Sidarenka A.V."/>
            <person name="Guliayeva D.E."/>
            <person name="Leanovich S.I."/>
            <person name="Hileuskaya K.S."/>
            <person name="Akhremchuk A.E."/>
            <person name="Sikolenko M.A."/>
            <person name="Valentovich L.N."/>
        </authorList>
    </citation>
    <scope>NUCLEOTIDE SEQUENCE</scope>
    <source>
        <strain evidence="1">4-3</strain>
    </source>
</reference>
<sequence>MTVLKKTEKLKAYLEILLETFETIKPPEDPKDQEFFANVKQETEMIYTLLDEWHQEILELMKEKKVQIYPHQLVATVENYEQIIVHSYYRDMRRRKYMEFYHSCNYIFNQVLQDLS</sequence>
<protein>
    <submittedName>
        <fullName evidence="1">DUF1798 family protein</fullName>
    </submittedName>
</protein>
<organism evidence="1">
    <name type="scientific">Ornithinibacillus sp. 4-3</name>
    <dbReference type="NCBI Taxonomy" id="3231488"/>
    <lineage>
        <taxon>Bacteria</taxon>
        <taxon>Bacillati</taxon>
        <taxon>Bacillota</taxon>
        <taxon>Bacilli</taxon>
        <taxon>Bacillales</taxon>
        <taxon>Bacillaceae</taxon>
        <taxon>Ornithinibacillus</taxon>
    </lineage>
</organism>
<gene>
    <name evidence="1" type="ORF">AB4Y30_09125</name>
</gene>
<dbReference type="Pfam" id="PF08807">
    <property type="entry name" value="DUF1798"/>
    <property type="match status" value="1"/>
</dbReference>
<name>A0AB39HJ98_9BACI</name>
<dbReference type="InterPro" id="IPR014913">
    <property type="entry name" value="YppE-like"/>
</dbReference>
<proteinExistence type="predicted"/>
<dbReference type="InterPro" id="IPR023351">
    <property type="entry name" value="YppE-like_sf"/>
</dbReference>
<dbReference type="EMBL" id="CP162599">
    <property type="protein sequence ID" value="XDK31203.1"/>
    <property type="molecule type" value="Genomic_DNA"/>
</dbReference>
<dbReference type="SUPFAM" id="SSF140415">
    <property type="entry name" value="YppE-like"/>
    <property type="match status" value="1"/>
</dbReference>
<dbReference type="AlphaFoldDB" id="A0AB39HJ98"/>
<accession>A0AB39HJ98</accession>